<keyword evidence="2" id="KW-1185">Reference proteome</keyword>
<reference evidence="1" key="2">
    <citation type="journal article" date="2023" name="Vet. Microbiol.">
        <title>Emergence of livestock-associated Mammaliicoccus sciuri ST71 co-harbouring mecA and mecC genes in Brazil.</title>
        <authorList>
            <person name="de Moura G.S."/>
            <person name="de Carvalho E."/>
            <person name="Ramos Sanchez E.M."/>
            <person name="Sellera F.P."/>
            <person name="Marques M.F.S."/>
            <person name="Heinemann M.B."/>
            <person name="De Vliegher S."/>
            <person name="Souza F.N."/>
            <person name="Mota R.A."/>
        </authorList>
    </citation>
    <scope>NUCLEOTIDE SEQUENCE</scope>
    <source>
        <strain evidence="1">BR656</strain>
    </source>
</reference>
<reference evidence="1" key="1">
    <citation type="submission" date="2022-09" db="EMBL/GenBank/DDBJ databases">
        <authorList>
            <person name="De Moura G.S."/>
            <person name="Carvalho E."/>
            <person name="Ramos Sanchez E.M."/>
            <person name="Sellera F.P."/>
            <person name="Marques M.F.S."/>
            <person name="Heinemann M.B."/>
            <person name="De Vliegher S."/>
            <person name="Souza F.N."/>
            <person name="Mota R.A."/>
        </authorList>
    </citation>
    <scope>NUCLEOTIDE SEQUENCE</scope>
    <source>
        <strain evidence="1">BR656</strain>
    </source>
</reference>
<sequence>MAYEYESDVVSELGHLGMEYNSNAHYEMADEVGDVYAKAKALDKVITIVEDKEEFYSNEFIEAVVSAVDEFIDYELEDK</sequence>
<name>A0ABT7HVX9_MAMSC</name>
<evidence type="ECO:0000313" key="1">
    <source>
        <dbReference type="EMBL" id="MDL0116239.1"/>
    </source>
</evidence>
<evidence type="ECO:0008006" key="3">
    <source>
        <dbReference type="Google" id="ProtNLM"/>
    </source>
</evidence>
<comment type="caution">
    <text evidence="1">The sequence shown here is derived from an EMBL/GenBank/DDBJ whole genome shotgun (WGS) entry which is preliminary data.</text>
</comment>
<dbReference type="Proteomes" id="UP001176210">
    <property type="component" value="Unassembled WGS sequence"/>
</dbReference>
<evidence type="ECO:0000313" key="2">
    <source>
        <dbReference type="Proteomes" id="UP001176210"/>
    </source>
</evidence>
<proteinExistence type="predicted"/>
<gene>
    <name evidence="1" type="ORF">OWO77_04560</name>
</gene>
<dbReference type="EMBL" id="JAPNQM010000001">
    <property type="protein sequence ID" value="MDL0116239.1"/>
    <property type="molecule type" value="Genomic_DNA"/>
</dbReference>
<accession>A0ABT7HVX9</accession>
<protein>
    <recommendedName>
        <fullName evidence="3">Phage protein</fullName>
    </recommendedName>
</protein>
<dbReference type="RefSeq" id="WP_285369401.1">
    <property type="nucleotide sequence ID" value="NZ_JAPNQM010000001.1"/>
</dbReference>
<organism evidence="1 2">
    <name type="scientific">Mammaliicoccus sciuri</name>
    <name type="common">Staphylococcus sciuri</name>
    <dbReference type="NCBI Taxonomy" id="1296"/>
    <lineage>
        <taxon>Bacteria</taxon>
        <taxon>Bacillati</taxon>
        <taxon>Bacillota</taxon>
        <taxon>Bacilli</taxon>
        <taxon>Bacillales</taxon>
        <taxon>Staphylococcaceae</taxon>
        <taxon>Mammaliicoccus</taxon>
    </lineage>
</organism>